<evidence type="ECO:0000313" key="6">
    <source>
        <dbReference type="EMBL" id="PIA50871.1"/>
    </source>
</evidence>
<keyword evidence="5" id="KW-0503">Monooxygenase</keyword>
<dbReference type="PROSITE" id="PS00086">
    <property type="entry name" value="CYTOCHROME_P450"/>
    <property type="match status" value="1"/>
</dbReference>
<accession>A0A2G5E580</accession>
<reference evidence="6 7" key="1">
    <citation type="submission" date="2017-09" db="EMBL/GenBank/DDBJ databases">
        <title>WGS assembly of Aquilegia coerulea Goldsmith.</title>
        <authorList>
            <person name="Hodges S."/>
            <person name="Kramer E."/>
            <person name="Nordborg M."/>
            <person name="Tomkins J."/>
            <person name="Borevitz J."/>
            <person name="Derieg N."/>
            <person name="Yan J."/>
            <person name="Mihaltcheva S."/>
            <person name="Hayes R.D."/>
            <person name="Rokhsar D."/>
        </authorList>
    </citation>
    <scope>NUCLEOTIDE SEQUENCE [LARGE SCALE GENOMIC DNA]</scope>
    <source>
        <strain evidence="7">cv. Goldsmith</strain>
    </source>
</reference>
<dbReference type="Pfam" id="PF00067">
    <property type="entry name" value="p450"/>
    <property type="match status" value="1"/>
</dbReference>
<protein>
    <recommendedName>
        <fullName evidence="8">Cytochrome P450</fullName>
    </recommendedName>
</protein>
<keyword evidence="2 4" id="KW-0479">Metal-binding</keyword>
<comment type="similarity">
    <text evidence="1 5">Belongs to the cytochrome P450 family.</text>
</comment>
<evidence type="ECO:0000256" key="4">
    <source>
        <dbReference type="PIRSR" id="PIRSR602401-1"/>
    </source>
</evidence>
<gene>
    <name evidence="6" type="ORF">AQUCO_01200269v1</name>
</gene>
<dbReference type="CDD" id="cd11072">
    <property type="entry name" value="CYP71-like"/>
    <property type="match status" value="1"/>
</dbReference>
<proteinExistence type="inferred from homology"/>
<dbReference type="GO" id="GO:0044550">
    <property type="term" value="P:secondary metabolite biosynthetic process"/>
    <property type="evidence" value="ECO:0007669"/>
    <property type="project" value="UniProtKB-ARBA"/>
</dbReference>
<dbReference type="SUPFAM" id="SSF48264">
    <property type="entry name" value="Cytochrome P450"/>
    <property type="match status" value="1"/>
</dbReference>
<dbReference type="GO" id="GO:0020037">
    <property type="term" value="F:heme binding"/>
    <property type="evidence" value="ECO:0007669"/>
    <property type="project" value="InterPro"/>
</dbReference>
<evidence type="ECO:0000256" key="3">
    <source>
        <dbReference type="ARBA" id="ARBA00023004"/>
    </source>
</evidence>
<evidence type="ECO:0008006" key="8">
    <source>
        <dbReference type="Google" id="ProtNLM"/>
    </source>
</evidence>
<dbReference type="InterPro" id="IPR017972">
    <property type="entry name" value="Cyt_P450_CS"/>
</dbReference>
<keyword evidence="3 4" id="KW-0408">Iron</keyword>
<dbReference type="FunFam" id="1.10.630.10:FF:000011">
    <property type="entry name" value="Cytochrome P450 83B1"/>
    <property type="match status" value="1"/>
</dbReference>
<dbReference type="InterPro" id="IPR002401">
    <property type="entry name" value="Cyt_P450_E_grp-I"/>
</dbReference>
<dbReference type="PANTHER" id="PTHR47955">
    <property type="entry name" value="CYTOCHROME P450 FAMILY 71 PROTEIN"/>
    <property type="match status" value="1"/>
</dbReference>
<dbReference type="GO" id="GO:0004497">
    <property type="term" value="F:monooxygenase activity"/>
    <property type="evidence" value="ECO:0007669"/>
    <property type="project" value="UniProtKB-KW"/>
</dbReference>
<evidence type="ECO:0000313" key="7">
    <source>
        <dbReference type="Proteomes" id="UP000230069"/>
    </source>
</evidence>
<organism evidence="6 7">
    <name type="scientific">Aquilegia coerulea</name>
    <name type="common">Rocky mountain columbine</name>
    <dbReference type="NCBI Taxonomy" id="218851"/>
    <lineage>
        <taxon>Eukaryota</taxon>
        <taxon>Viridiplantae</taxon>
        <taxon>Streptophyta</taxon>
        <taxon>Embryophyta</taxon>
        <taxon>Tracheophyta</taxon>
        <taxon>Spermatophyta</taxon>
        <taxon>Magnoliopsida</taxon>
        <taxon>Ranunculales</taxon>
        <taxon>Ranunculaceae</taxon>
        <taxon>Thalictroideae</taxon>
        <taxon>Aquilegia</taxon>
    </lineage>
</organism>
<dbReference type="AlphaFoldDB" id="A0A2G5E580"/>
<dbReference type="GO" id="GO:0005506">
    <property type="term" value="F:iron ion binding"/>
    <property type="evidence" value="ECO:0007669"/>
    <property type="project" value="InterPro"/>
</dbReference>
<dbReference type="Gene3D" id="1.10.630.10">
    <property type="entry name" value="Cytochrome P450"/>
    <property type="match status" value="1"/>
</dbReference>
<dbReference type="OrthoDB" id="1470350at2759"/>
<dbReference type="EMBL" id="KZ305029">
    <property type="protein sequence ID" value="PIA50871.1"/>
    <property type="molecule type" value="Genomic_DNA"/>
</dbReference>
<dbReference type="PRINTS" id="PR00463">
    <property type="entry name" value="EP450I"/>
</dbReference>
<keyword evidence="7" id="KW-1185">Reference proteome</keyword>
<evidence type="ECO:0000256" key="5">
    <source>
        <dbReference type="RuleBase" id="RU000461"/>
    </source>
</evidence>
<evidence type="ECO:0000256" key="2">
    <source>
        <dbReference type="ARBA" id="ARBA00022723"/>
    </source>
</evidence>
<dbReference type="GO" id="GO:0016705">
    <property type="term" value="F:oxidoreductase activity, acting on paired donors, with incorporation or reduction of molecular oxygen"/>
    <property type="evidence" value="ECO:0007669"/>
    <property type="project" value="InterPro"/>
</dbReference>
<name>A0A2G5E580_AQUCA</name>
<dbReference type="PRINTS" id="PR00385">
    <property type="entry name" value="P450"/>
</dbReference>
<dbReference type="PANTHER" id="PTHR47955:SF15">
    <property type="entry name" value="CYTOCHROME P450 71A2-LIKE"/>
    <property type="match status" value="1"/>
</dbReference>
<feature type="binding site" description="axial binding residue" evidence="4">
    <location>
        <position position="429"/>
    </location>
    <ligand>
        <name>heme</name>
        <dbReference type="ChEBI" id="CHEBI:30413"/>
    </ligand>
    <ligandPart>
        <name>Fe</name>
        <dbReference type="ChEBI" id="CHEBI:18248"/>
    </ligandPart>
</feature>
<dbReference type="InParanoid" id="A0A2G5E580"/>
<dbReference type="STRING" id="218851.A0A2G5E580"/>
<keyword evidence="4 5" id="KW-0349">Heme</keyword>
<comment type="cofactor">
    <cofactor evidence="4">
        <name>heme</name>
        <dbReference type="ChEBI" id="CHEBI:30413"/>
    </cofactor>
</comment>
<dbReference type="InterPro" id="IPR036396">
    <property type="entry name" value="Cyt_P450_sf"/>
</dbReference>
<dbReference type="InterPro" id="IPR001128">
    <property type="entry name" value="Cyt_P450"/>
</dbReference>
<keyword evidence="5" id="KW-0560">Oxidoreductase</keyword>
<sequence length="485" mass="55347">MALLTLPMGWLINGSKSEKLNLPPSPPTLPIIGNLHQLGLLLHKSFHELSQKYGPFMLLHLGYVPTLVVSSSEMIREIKLNHEIAFGDRPVTTATKMLLHGCVDLAFTPYGEYWKQVRKISMMEFFSHKKVQSYKWVREEEIALTIEKISSASSVGATVDIRELMINLTNDIYCRCALGRKHGGPNGNLNFGVLAGKVMKMLVAFCFADLYPWLGWMDHLTGFIRRINKLSKELGDFFDQIMDEHLRQNKHNDPNYEKDYVDILLQVQMKNSIVNFTRDNIKALILDNFVAGTETTSTTIEWALAELLDNPGMMQKAQEEVRRVVGKKNKVDEEDIQRMDYLKAVVKESLRLHPSVALLPMQTSVATNLKGYHVPAKTKALVNIWSIHRDPEFWEKPEEFNPDRFIDSPLDFIGRDFKYIPFGSGKRTCPAVVFGITGVEVVLANLLYWFDWEMPKGEELDMGEGFGITVNKKIPLHLLPRSHFP</sequence>
<dbReference type="Proteomes" id="UP000230069">
    <property type="component" value="Unassembled WGS sequence"/>
</dbReference>
<evidence type="ECO:0000256" key="1">
    <source>
        <dbReference type="ARBA" id="ARBA00010617"/>
    </source>
</evidence>